<gene>
    <name evidence="4" type="ORF">FHS92_003468</name>
</gene>
<organism evidence="4 5">
    <name type="scientific">Sphingobium subterraneum</name>
    <dbReference type="NCBI Taxonomy" id="627688"/>
    <lineage>
        <taxon>Bacteria</taxon>
        <taxon>Pseudomonadati</taxon>
        <taxon>Pseudomonadota</taxon>
        <taxon>Alphaproteobacteria</taxon>
        <taxon>Sphingomonadales</taxon>
        <taxon>Sphingomonadaceae</taxon>
        <taxon>Sphingobium</taxon>
    </lineage>
</organism>
<feature type="compositionally biased region" description="Basic and acidic residues" evidence="1">
    <location>
        <begin position="946"/>
        <end position="969"/>
    </location>
</feature>
<dbReference type="InterPro" id="IPR040668">
    <property type="entry name" value="TraI_2B"/>
</dbReference>
<dbReference type="Pfam" id="PF13604">
    <property type="entry name" value="AAA_30"/>
    <property type="match status" value="1"/>
</dbReference>
<protein>
    <submittedName>
        <fullName evidence="4">Conjugative relaxase-like TrwC/TraI family protein</fullName>
    </submittedName>
</protein>
<accession>A0A841J4H5</accession>
<dbReference type="InterPro" id="IPR027417">
    <property type="entry name" value="P-loop_NTPase"/>
</dbReference>
<dbReference type="NCBIfam" id="NF041492">
    <property type="entry name" value="MobF"/>
    <property type="match status" value="1"/>
</dbReference>
<keyword evidence="5" id="KW-1185">Reference proteome</keyword>
<feature type="region of interest" description="Disordered" evidence="1">
    <location>
        <begin position="937"/>
        <end position="969"/>
    </location>
</feature>
<dbReference type="Pfam" id="PF18340">
    <property type="entry name" value="TraI_2B"/>
    <property type="match status" value="1"/>
</dbReference>
<dbReference type="SUPFAM" id="SSF52540">
    <property type="entry name" value="P-loop containing nucleoside triphosphate hydrolases"/>
    <property type="match status" value="2"/>
</dbReference>
<name>A0A841J4H5_9SPHN</name>
<dbReference type="Pfam" id="PF08751">
    <property type="entry name" value="TrwC"/>
    <property type="match status" value="1"/>
</dbReference>
<dbReference type="Gene3D" id="2.30.30.940">
    <property type="match status" value="1"/>
</dbReference>
<evidence type="ECO:0000256" key="1">
    <source>
        <dbReference type="SAM" id="MobiDB-lite"/>
    </source>
</evidence>
<dbReference type="InterPro" id="IPR014059">
    <property type="entry name" value="TraI/TrwC_relax"/>
</dbReference>
<dbReference type="SUPFAM" id="SSF55464">
    <property type="entry name" value="Origin of replication-binding domain, RBD-like"/>
    <property type="match status" value="1"/>
</dbReference>
<feature type="domain" description="TraI 2B/2B-like" evidence="3">
    <location>
        <begin position="712"/>
        <end position="782"/>
    </location>
</feature>
<evidence type="ECO:0000259" key="3">
    <source>
        <dbReference type="Pfam" id="PF18340"/>
    </source>
</evidence>
<dbReference type="InterPro" id="IPR014862">
    <property type="entry name" value="TrwC"/>
</dbReference>
<comment type="caution">
    <text evidence="4">The sequence shown here is derived from an EMBL/GenBank/DDBJ whole genome shotgun (WGS) entry which is preliminary data.</text>
</comment>
<evidence type="ECO:0000313" key="4">
    <source>
        <dbReference type="EMBL" id="MBB6125704.1"/>
    </source>
</evidence>
<proteinExistence type="predicted"/>
<dbReference type="NCBIfam" id="TIGR02686">
    <property type="entry name" value="relax_trwC"/>
    <property type="match status" value="1"/>
</dbReference>
<feature type="domain" description="TrwC relaxase" evidence="2">
    <location>
        <begin position="11"/>
        <end position="274"/>
    </location>
</feature>
<dbReference type="AlphaFoldDB" id="A0A841J4H5"/>
<evidence type="ECO:0000313" key="5">
    <source>
        <dbReference type="Proteomes" id="UP000552700"/>
    </source>
</evidence>
<dbReference type="Proteomes" id="UP000552700">
    <property type="component" value="Unassembled WGS sequence"/>
</dbReference>
<reference evidence="4 5" key="1">
    <citation type="submission" date="2020-08" db="EMBL/GenBank/DDBJ databases">
        <title>Genomic Encyclopedia of Type Strains, Phase IV (KMG-IV): sequencing the most valuable type-strain genomes for metagenomic binning, comparative biology and taxonomic classification.</title>
        <authorList>
            <person name="Goeker M."/>
        </authorList>
    </citation>
    <scope>NUCLEOTIDE SEQUENCE [LARGE SCALE GENOMIC DNA]</scope>
    <source>
        <strain evidence="4 5">DSM 102255</strain>
    </source>
</reference>
<evidence type="ECO:0000259" key="2">
    <source>
        <dbReference type="Pfam" id="PF08751"/>
    </source>
</evidence>
<dbReference type="EMBL" id="JACIJP010000012">
    <property type="protein sequence ID" value="MBB6125704.1"/>
    <property type="molecule type" value="Genomic_DNA"/>
</dbReference>
<sequence length="969" mass="104973">MLSVANVRSASGAASYFAADNYYASADADRSGQWVGAGADALGLSGAVESAIFDKLLKGELPDGKRVGHENQHRAGTDLTFSLPKSWSVLALVGGDKRIIEAYREAVIETLQWAEKNAAETRLVENGKVRTVQTGNLAVALFQHDTNRNQEPNLHFHAVIANVTKGADGKWRTLKNDRLWSLNTLLNSMTMARFRLSVEKLGYEVGPVGKHGNFEAAGFSRDQVMAFSTRRQEVLDARRGPGLEAGKIAALDTRSAKQAVADRGVLLSSWNAHASIAGLDVRAMIEQAQGHAHLSPRAPAAGTSLIERGRAWLRDFAERIRGNPADPLIPAHILKQDRETIAAAQATASAVRHLSQREVAFPREALFKSALDFGLPTTIGAIEKRVSSLVRSGELIPGSGEHKGWLTSRDALTTEHRILAAVEAGRDAVAPILESNDAGARVKAVAAINHGIDLNDGQEAAARLILASTHRTIAIQGVAGAGKSSVLKPVAQILGEEGKEIIGLAVQNTLVQMLERDTGIRSMTLARLLKSWAPLLEDPGNPGLMAEARTALGERVLVLDEASMVSNSDKERLVTLANRAGARRLVLMGDARQLGAVDAGKPFDIVQKAGIMRAEMTTNLRGRDPQLRLAQAAAQAGDVQTALGHLKSSTIETAGDSALTAAEQWLGLAPQERERTAIYASGRSLRTAVNEAVQRGLKANGELGKTSLDLTVLSRVNATREELRYVSAYRPGMVLDVRSPDKHQRLPRGEYRVDSVDEKTREVFLRDGRGKTRSLRPSRIRPGAKDDRLALFEEKRLSIHAGDRIRWTENDHRRGLFNADQARIETVEGSRVTLVTSTGLRHDLERSDPMLRRLDLAYALNAHMAQGLTSDRGIAVMDSRERNLANQQTFLVTVTRLRDSLTLVVDSADKLGRAVAQNTGEKTSALEVTERLREAAAKGLAAGAATKDDQSKQPPELAKERTKPFEMGI</sequence>
<dbReference type="Gene3D" id="3.40.50.300">
    <property type="entry name" value="P-loop containing nucleotide triphosphate hydrolases"/>
    <property type="match status" value="2"/>
</dbReference>
<dbReference type="RefSeq" id="WP_184081897.1">
    <property type="nucleotide sequence ID" value="NZ_JACIJP010000012.1"/>
</dbReference>